<dbReference type="InterPro" id="IPR014729">
    <property type="entry name" value="Rossmann-like_a/b/a_fold"/>
</dbReference>
<evidence type="ECO:0000313" key="11">
    <source>
        <dbReference type="Proteomes" id="UP001595699"/>
    </source>
</evidence>
<comment type="caution">
    <text evidence="10">The sequence shown here is derived from an EMBL/GenBank/DDBJ whole genome shotgun (WGS) entry which is preliminary data.</text>
</comment>
<dbReference type="EC" id="6.1.1.2" evidence="2 8"/>
<evidence type="ECO:0000256" key="6">
    <source>
        <dbReference type="ARBA" id="ARBA00022917"/>
    </source>
</evidence>
<protein>
    <recommendedName>
        <fullName evidence="2 8">Tryptophan--tRNA ligase</fullName>
        <ecNumber evidence="2 8">6.1.1.2</ecNumber>
    </recommendedName>
</protein>
<dbReference type="NCBIfam" id="TIGR00233">
    <property type="entry name" value="trpS"/>
    <property type="match status" value="1"/>
</dbReference>
<evidence type="ECO:0000256" key="9">
    <source>
        <dbReference type="RuleBase" id="RU363036"/>
    </source>
</evidence>
<evidence type="ECO:0000256" key="5">
    <source>
        <dbReference type="ARBA" id="ARBA00022840"/>
    </source>
</evidence>
<evidence type="ECO:0000256" key="3">
    <source>
        <dbReference type="ARBA" id="ARBA00022598"/>
    </source>
</evidence>
<dbReference type="InterPro" id="IPR050203">
    <property type="entry name" value="Trp-tRNA_synthetase"/>
</dbReference>
<dbReference type="SUPFAM" id="SSF52374">
    <property type="entry name" value="Nucleotidylyl transferase"/>
    <property type="match status" value="1"/>
</dbReference>
<dbReference type="Pfam" id="PF00579">
    <property type="entry name" value="tRNA-synt_1b"/>
    <property type="match status" value="1"/>
</dbReference>
<proteinExistence type="inferred from homology"/>
<evidence type="ECO:0000256" key="7">
    <source>
        <dbReference type="ARBA" id="ARBA00023146"/>
    </source>
</evidence>
<keyword evidence="6 9" id="KW-0648">Protein biosynthesis</keyword>
<dbReference type="Gene3D" id="1.10.240.10">
    <property type="entry name" value="Tyrosyl-Transfer RNA Synthetase"/>
    <property type="match status" value="1"/>
</dbReference>
<evidence type="ECO:0000256" key="8">
    <source>
        <dbReference type="NCBIfam" id="TIGR00233"/>
    </source>
</evidence>
<dbReference type="PROSITE" id="PS00178">
    <property type="entry name" value="AA_TRNA_LIGASE_I"/>
    <property type="match status" value="1"/>
</dbReference>
<dbReference type="InterPro" id="IPR001412">
    <property type="entry name" value="aa-tRNA-synth_I_CS"/>
</dbReference>
<keyword evidence="3 9" id="KW-0436">Ligase</keyword>
<dbReference type="RefSeq" id="WP_205122703.1">
    <property type="nucleotide sequence ID" value="NZ_JAFBCM010000001.1"/>
</dbReference>
<organism evidence="10 11">
    <name type="scientific">Tenggerimyces flavus</name>
    <dbReference type="NCBI Taxonomy" id="1708749"/>
    <lineage>
        <taxon>Bacteria</taxon>
        <taxon>Bacillati</taxon>
        <taxon>Actinomycetota</taxon>
        <taxon>Actinomycetes</taxon>
        <taxon>Propionibacteriales</taxon>
        <taxon>Nocardioidaceae</taxon>
        <taxon>Tenggerimyces</taxon>
    </lineage>
</organism>
<keyword evidence="7 9" id="KW-0030">Aminoacyl-tRNA synthetase</keyword>
<name>A0ABV7Y641_9ACTN</name>
<evidence type="ECO:0000313" key="10">
    <source>
        <dbReference type="EMBL" id="MFC3760234.1"/>
    </source>
</evidence>
<dbReference type="PANTHER" id="PTHR43766">
    <property type="entry name" value="TRYPTOPHAN--TRNA LIGASE, MITOCHONDRIAL"/>
    <property type="match status" value="1"/>
</dbReference>
<reference evidence="11" key="1">
    <citation type="journal article" date="2019" name="Int. J. Syst. Evol. Microbiol.">
        <title>The Global Catalogue of Microorganisms (GCM) 10K type strain sequencing project: providing services to taxonomists for standard genome sequencing and annotation.</title>
        <authorList>
            <consortium name="The Broad Institute Genomics Platform"/>
            <consortium name="The Broad Institute Genome Sequencing Center for Infectious Disease"/>
            <person name="Wu L."/>
            <person name="Ma J."/>
        </authorList>
    </citation>
    <scope>NUCLEOTIDE SEQUENCE [LARGE SCALE GENOMIC DNA]</scope>
    <source>
        <strain evidence="11">CGMCC 4.7241</strain>
    </source>
</reference>
<accession>A0ABV7Y641</accession>
<dbReference type="CDD" id="cd00806">
    <property type="entry name" value="TrpRS_core"/>
    <property type="match status" value="1"/>
</dbReference>
<evidence type="ECO:0000256" key="4">
    <source>
        <dbReference type="ARBA" id="ARBA00022741"/>
    </source>
</evidence>
<dbReference type="InterPro" id="IPR002305">
    <property type="entry name" value="aa-tRNA-synth_Ic"/>
</dbReference>
<evidence type="ECO:0000256" key="2">
    <source>
        <dbReference type="ARBA" id="ARBA00013161"/>
    </source>
</evidence>
<dbReference type="Gene3D" id="3.40.50.620">
    <property type="entry name" value="HUPs"/>
    <property type="match status" value="1"/>
</dbReference>
<evidence type="ECO:0000256" key="1">
    <source>
        <dbReference type="ARBA" id="ARBA00005594"/>
    </source>
</evidence>
<dbReference type="EMBL" id="JBHRZH010000005">
    <property type="protein sequence ID" value="MFC3760234.1"/>
    <property type="molecule type" value="Genomic_DNA"/>
</dbReference>
<dbReference type="InterPro" id="IPR002306">
    <property type="entry name" value="Trp-tRNA-ligase"/>
</dbReference>
<gene>
    <name evidence="10" type="primary">trpS</name>
    <name evidence="10" type="ORF">ACFOUW_05250</name>
</gene>
<dbReference type="PANTHER" id="PTHR43766:SF1">
    <property type="entry name" value="TRYPTOPHAN--TRNA LIGASE, MITOCHONDRIAL"/>
    <property type="match status" value="1"/>
</dbReference>
<dbReference type="Proteomes" id="UP001595699">
    <property type="component" value="Unassembled WGS sequence"/>
</dbReference>
<keyword evidence="4 9" id="KW-0547">Nucleotide-binding</keyword>
<keyword evidence="5 9" id="KW-0067">ATP-binding</keyword>
<dbReference type="PRINTS" id="PR01039">
    <property type="entry name" value="TRNASYNTHTRP"/>
</dbReference>
<sequence length="327" mass="35570">MRTIFSGIKPTGHLTLGNYLGALGRFVDLQHEALCVFSIVDLHAMTVEHSPDRLRELTREAATLYLAAGLDPDVCVVVRQSAVGALHAELTYLMECTAYVGELQRMIQYKEKGRGRPKTRASLLTYPALMAADILLYGTTHVPVGDDQKQHVELTRDLAVRFNRTYGEVFVVPEMMDAAVAARVMDLQEPTKKMMKSTSDDSLGQIRLLDPPDVVRRKMRRAVTDSDGVVRVDRDGKPGLTNLLEILAAATGEESVETVAARYASYGQLKRDTADAVVAVLEPLQKSYADLAKDPAAVDAILAAGADRARDLGTPYLAAAKEAMGVG</sequence>
<keyword evidence="11" id="KW-1185">Reference proteome</keyword>
<comment type="similarity">
    <text evidence="1 9">Belongs to the class-I aminoacyl-tRNA synthetase family.</text>
</comment>
<dbReference type="GO" id="GO:0004830">
    <property type="term" value="F:tryptophan-tRNA ligase activity"/>
    <property type="evidence" value="ECO:0007669"/>
    <property type="project" value="UniProtKB-EC"/>
</dbReference>